<gene>
    <name evidence="1" type="ORF">TREVI0001_2392</name>
</gene>
<dbReference type="EMBL" id="ACYH01000014">
    <property type="protein sequence ID" value="EEV21007.1"/>
    <property type="molecule type" value="Genomic_DNA"/>
</dbReference>
<dbReference type="STRING" id="596324.TREVI0001_2392"/>
<comment type="caution">
    <text evidence="1">The sequence shown here is derived from an EMBL/GenBank/DDBJ whole genome shotgun (WGS) entry which is preliminary data.</text>
</comment>
<dbReference type="Proteomes" id="UP000004509">
    <property type="component" value="Unassembled WGS sequence"/>
</dbReference>
<evidence type="ECO:0000313" key="2">
    <source>
        <dbReference type="Proteomes" id="UP000004509"/>
    </source>
</evidence>
<accession>C8PNJ6</accession>
<protein>
    <submittedName>
        <fullName evidence="1">Uncharacterized protein</fullName>
    </submittedName>
</protein>
<proteinExistence type="predicted"/>
<name>C8PNJ6_9SPIR</name>
<reference evidence="1 2" key="1">
    <citation type="submission" date="2009-07" db="EMBL/GenBank/DDBJ databases">
        <authorList>
            <person name="Madupu R."/>
            <person name="Sebastian Y."/>
            <person name="Durkin A.S."/>
            <person name="Torralba M."/>
            <person name="Methe B."/>
            <person name="Sutton G.G."/>
            <person name="Strausberg R.L."/>
            <person name="Nelson K.E."/>
        </authorList>
    </citation>
    <scope>NUCLEOTIDE SEQUENCE [LARGE SCALE GENOMIC DNA]</scope>
    <source>
        <strain evidence="1 2">ATCC 35580</strain>
    </source>
</reference>
<evidence type="ECO:0000313" key="1">
    <source>
        <dbReference type="EMBL" id="EEV21007.1"/>
    </source>
</evidence>
<organism evidence="1 2">
    <name type="scientific">Treponema vincentii ATCC 35580</name>
    <dbReference type="NCBI Taxonomy" id="596324"/>
    <lineage>
        <taxon>Bacteria</taxon>
        <taxon>Pseudomonadati</taxon>
        <taxon>Spirochaetota</taxon>
        <taxon>Spirochaetia</taxon>
        <taxon>Spirochaetales</taxon>
        <taxon>Treponemataceae</taxon>
        <taxon>Treponema</taxon>
    </lineage>
</organism>
<sequence>MANFGEAKISLLSHPPPSMAVSLTGEKLHFWRVEMNEY</sequence>
<dbReference type="AlphaFoldDB" id="C8PNJ6"/>